<evidence type="ECO:0000313" key="3">
    <source>
        <dbReference type="Proteomes" id="UP000585638"/>
    </source>
</evidence>
<name>A0A7W9KC97_9PSEU</name>
<sequence>MIVEPGPASKPTTEAWSTAAGNTTITLKDGSTRSVSGQSLFH</sequence>
<gene>
    <name evidence="2" type="ORF">BJ998_001006</name>
</gene>
<dbReference type="EMBL" id="JACHIR010000001">
    <property type="protein sequence ID" value="MBB5889810.1"/>
    <property type="molecule type" value="Genomic_DNA"/>
</dbReference>
<dbReference type="Proteomes" id="UP000585638">
    <property type="component" value="Unassembled WGS sequence"/>
</dbReference>
<feature type="compositionally biased region" description="Polar residues" evidence="1">
    <location>
        <begin position="32"/>
        <end position="42"/>
    </location>
</feature>
<comment type="caution">
    <text evidence="2">The sequence shown here is derived from an EMBL/GenBank/DDBJ whole genome shotgun (WGS) entry which is preliminary data.</text>
</comment>
<feature type="region of interest" description="Disordered" evidence="1">
    <location>
        <begin position="1"/>
        <end position="42"/>
    </location>
</feature>
<dbReference type="RefSeq" id="WP_345028544.1">
    <property type="nucleotide sequence ID" value="NZ_BAAAWY010000008.1"/>
</dbReference>
<keyword evidence="3" id="KW-1185">Reference proteome</keyword>
<proteinExistence type="predicted"/>
<reference evidence="2 3" key="1">
    <citation type="submission" date="2020-08" db="EMBL/GenBank/DDBJ databases">
        <title>Sequencing the genomes of 1000 actinobacteria strains.</title>
        <authorList>
            <person name="Klenk H.-P."/>
        </authorList>
    </citation>
    <scope>NUCLEOTIDE SEQUENCE [LARGE SCALE GENOMIC DNA]</scope>
    <source>
        <strain evidence="2 3">DSM 43851</strain>
    </source>
</reference>
<evidence type="ECO:0000256" key="1">
    <source>
        <dbReference type="SAM" id="MobiDB-lite"/>
    </source>
</evidence>
<organism evidence="2 3">
    <name type="scientific">Kutzneria kofuensis</name>
    <dbReference type="NCBI Taxonomy" id="103725"/>
    <lineage>
        <taxon>Bacteria</taxon>
        <taxon>Bacillati</taxon>
        <taxon>Actinomycetota</taxon>
        <taxon>Actinomycetes</taxon>
        <taxon>Pseudonocardiales</taxon>
        <taxon>Pseudonocardiaceae</taxon>
        <taxon>Kutzneria</taxon>
    </lineage>
</organism>
<dbReference type="AlphaFoldDB" id="A0A7W9KC97"/>
<feature type="compositionally biased region" description="Polar residues" evidence="1">
    <location>
        <begin position="10"/>
        <end position="26"/>
    </location>
</feature>
<accession>A0A7W9KC97</accession>
<protein>
    <submittedName>
        <fullName evidence="2">Uncharacterized protein</fullName>
    </submittedName>
</protein>
<evidence type="ECO:0000313" key="2">
    <source>
        <dbReference type="EMBL" id="MBB5889810.1"/>
    </source>
</evidence>